<proteinExistence type="predicted"/>
<gene>
    <name evidence="2" type="ORF">Dac01nite_05480</name>
</gene>
<comment type="caution">
    <text evidence="2">The sequence shown here is derived from an EMBL/GenBank/DDBJ whole genome shotgun (WGS) entry which is preliminary data.</text>
</comment>
<evidence type="ECO:0000259" key="1">
    <source>
        <dbReference type="Pfam" id="PF04230"/>
    </source>
</evidence>
<dbReference type="AlphaFoldDB" id="A0A919Q2Q7"/>
<protein>
    <recommendedName>
        <fullName evidence="1">Polysaccharide pyruvyl transferase domain-containing protein</fullName>
    </recommendedName>
</protein>
<sequence length="390" mass="43051">MRVLIRTLPLDRGNYGGMLQAFALQTVMKQLGASPRTDATCWRTPQQLAKHHARRVKSRLQPRPQMMVEVSRARYRPVVSRFLNEHVDLVSLYDGLSRPRRSVIEDAQAFVVGSDQVWRKPYSQLGSFYLDFLDAADARPRVAYAASFGTDPRAEYSAADLALAGRQLRLFDAIGVRETAAVEQIAATWGLEAAHNLDPVMLLDPADYAALAPGRAFEHPELERQREGAAVFDYAYVLDGSPAIAQALDGLAAASSVPSVRLPLPAPRSVEEYRRDPAAYSVAHVTDWLRGFAHGRRVVTDSFHGTVLSLVHRRPFVAIVNWSRGADRFASLAQLPSLAPHFVELDQVAEGGAEFLESRLSQPIDWDAVGREVDAARAGSIAFLRESLSL</sequence>
<feature type="domain" description="Polysaccharide pyruvyl transferase" evidence="1">
    <location>
        <begin position="14"/>
        <end position="321"/>
    </location>
</feature>
<reference evidence="2" key="1">
    <citation type="submission" date="2021-01" db="EMBL/GenBank/DDBJ databases">
        <title>Whole genome shotgun sequence of Demequina activiva NBRC 110675.</title>
        <authorList>
            <person name="Komaki H."/>
            <person name="Tamura T."/>
        </authorList>
    </citation>
    <scope>NUCLEOTIDE SEQUENCE</scope>
    <source>
        <strain evidence="2">NBRC 110675</strain>
    </source>
</reference>
<name>A0A919Q2Q7_9MICO</name>
<dbReference type="Proteomes" id="UP000652354">
    <property type="component" value="Unassembled WGS sequence"/>
</dbReference>
<organism evidence="2 3">
    <name type="scientific">Demequina activiva</name>
    <dbReference type="NCBI Taxonomy" id="1582364"/>
    <lineage>
        <taxon>Bacteria</taxon>
        <taxon>Bacillati</taxon>
        <taxon>Actinomycetota</taxon>
        <taxon>Actinomycetes</taxon>
        <taxon>Micrococcales</taxon>
        <taxon>Demequinaceae</taxon>
        <taxon>Demequina</taxon>
    </lineage>
</organism>
<keyword evidence="3" id="KW-1185">Reference proteome</keyword>
<evidence type="ECO:0000313" key="3">
    <source>
        <dbReference type="Proteomes" id="UP000652354"/>
    </source>
</evidence>
<evidence type="ECO:0000313" key="2">
    <source>
        <dbReference type="EMBL" id="GIG53796.1"/>
    </source>
</evidence>
<dbReference type="EMBL" id="BONR01000001">
    <property type="protein sequence ID" value="GIG53796.1"/>
    <property type="molecule type" value="Genomic_DNA"/>
</dbReference>
<dbReference type="Pfam" id="PF04230">
    <property type="entry name" value="PS_pyruv_trans"/>
    <property type="match status" value="1"/>
</dbReference>
<accession>A0A919Q2Q7</accession>
<dbReference type="InterPro" id="IPR007345">
    <property type="entry name" value="Polysacch_pyruvyl_Trfase"/>
</dbReference>
<dbReference type="RefSeq" id="WP_203653220.1">
    <property type="nucleotide sequence ID" value="NZ_BONR01000001.1"/>
</dbReference>